<dbReference type="Gene3D" id="1.10.3470.10">
    <property type="entry name" value="ABC transporter involved in vitamin B12 uptake, BtuC"/>
    <property type="match status" value="1"/>
</dbReference>
<sequence>MVFGFLILLLPLVVIFGIMVGSVKISPGEVITQLITWGNTKTVMSKIIWNLRIPRTFGAVLGGAALTVSGILLQALFRNPLAEPYILGISSGATLGMALSILAGIGFSQSPYGYMTLAILGAFFVTIMILSVARFAKSSVVLLLVGLMFAYIFSSIVNVLITFAPDEKVKNFTLWTLGSFSGLTWTQLKVLFFPTTIGLVLAFLCSKQLNASLLGEEYAKNLGINPKRFRFYTVAVASILTASITAFAGPISFVGLAVPHITRLMLGSSDHRYLLPAGMLLGASFTVLADTGARTLAAPVELPISVLTSIVGAPIVIILLLKKGIK</sequence>
<evidence type="ECO:0000256" key="1">
    <source>
        <dbReference type="ARBA" id="ARBA00004651"/>
    </source>
</evidence>
<comment type="subcellular location">
    <subcellularLocation>
        <location evidence="1">Cell membrane</location>
        <topology evidence="1">Multi-pass membrane protein</topology>
    </subcellularLocation>
</comment>
<dbReference type="SUPFAM" id="SSF81345">
    <property type="entry name" value="ABC transporter involved in vitamin B12 uptake, BtuC"/>
    <property type="match status" value="1"/>
</dbReference>
<dbReference type="AlphaFoldDB" id="A0A975AXR8"/>
<keyword evidence="3" id="KW-0813">Transport</keyword>
<dbReference type="GO" id="GO:0033214">
    <property type="term" value="P:siderophore-iron import into cell"/>
    <property type="evidence" value="ECO:0007669"/>
    <property type="project" value="TreeGrafter"/>
</dbReference>
<dbReference type="InterPro" id="IPR037294">
    <property type="entry name" value="ABC_BtuC-like"/>
</dbReference>
<dbReference type="FunFam" id="1.10.3470.10:FF:000001">
    <property type="entry name" value="Vitamin B12 ABC transporter permease BtuC"/>
    <property type="match status" value="1"/>
</dbReference>
<dbReference type="CDD" id="cd06550">
    <property type="entry name" value="TM_ABC_iron-siderophores_like"/>
    <property type="match status" value="1"/>
</dbReference>
<evidence type="ECO:0000256" key="7">
    <source>
        <dbReference type="ARBA" id="ARBA00023136"/>
    </source>
</evidence>
<organism evidence="9 10">
    <name type="scientific">Aceticella autotrophica</name>
    <dbReference type="NCBI Taxonomy" id="2755338"/>
    <lineage>
        <taxon>Bacteria</taxon>
        <taxon>Bacillati</taxon>
        <taxon>Bacillota</taxon>
        <taxon>Clostridia</taxon>
        <taxon>Thermoanaerobacterales</taxon>
        <taxon>Thermoanaerobacteraceae</taxon>
        <taxon>Aceticella</taxon>
    </lineage>
</organism>
<evidence type="ECO:0000313" key="10">
    <source>
        <dbReference type="Proteomes" id="UP000671913"/>
    </source>
</evidence>
<keyword evidence="4" id="KW-1003">Cell membrane</keyword>
<evidence type="ECO:0000313" key="9">
    <source>
        <dbReference type="EMBL" id="QSZ28410.1"/>
    </source>
</evidence>
<feature type="transmembrane region" description="Helical" evidence="8">
    <location>
        <begin position="84"/>
        <end position="106"/>
    </location>
</feature>
<dbReference type="Pfam" id="PF01032">
    <property type="entry name" value="FecCD"/>
    <property type="match status" value="1"/>
</dbReference>
<proteinExistence type="inferred from homology"/>
<feature type="transmembrane region" description="Helical" evidence="8">
    <location>
        <begin position="56"/>
        <end position="77"/>
    </location>
</feature>
<evidence type="ECO:0000256" key="5">
    <source>
        <dbReference type="ARBA" id="ARBA00022692"/>
    </source>
</evidence>
<reference evidence="9" key="1">
    <citation type="submission" date="2020-08" db="EMBL/GenBank/DDBJ databases">
        <title>Genomic insights into the carbon and energy metabolism of the first obligate autotrophic acetogenic bacterium Aceticella autotrophica gen. nov., sp. nov.</title>
        <authorList>
            <person name="Toshchakov S.V."/>
            <person name="Elcheninov A.G."/>
            <person name="Kublanov I.V."/>
            <person name="Frolov E.N."/>
            <person name="Lebedinsky A.V."/>
        </authorList>
    </citation>
    <scope>NUCLEOTIDE SEQUENCE</scope>
    <source>
        <strain evidence="9">3443-3Ac</strain>
    </source>
</reference>
<feature type="transmembrane region" description="Helical" evidence="8">
    <location>
        <begin position="231"/>
        <end position="253"/>
    </location>
</feature>
<dbReference type="GO" id="GO:0022857">
    <property type="term" value="F:transmembrane transporter activity"/>
    <property type="evidence" value="ECO:0007669"/>
    <property type="project" value="InterPro"/>
</dbReference>
<keyword evidence="10" id="KW-1185">Reference proteome</keyword>
<dbReference type="PANTHER" id="PTHR30472:SF41">
    <property type="entry name" value="TRANSPORT SYSTEM PERMEASE PROTEIN"/>
    <property type="match status" value="1"/>
</dbReference>
<evidence type="ECO:0000256" key="3">
    <source>
        <dbReference type="ARBA" id="ARBA00022448"/>
    </source>
</evidence>
<keyword evidence="6 8" id="KW-1133">Transmembrane helix</keyword>
<comment type="similarity">
    <text evidence="2">Belongs to the binding-protein-dependent transport system permease family. FecCD subfamily.</text>
</comment>
<dbReference type="InterPro" id="IPR000522">
    <property type="entry name" value="ABC_transptr_permease_BtuC"/>
</dbReference>
<evidence type="ECO:0000256" key="4">
    <source>
        <dbReference type="ARBA" id="ARBA00022475"/>
    </source>
</evidence>
<keyword evidence="5 8" id="KW-0812">Transmembrane</keyword>
<dbReference type="PANTHER" id="PTHR30472">
    <property type="entry name" value="FERRIC ENTEROBACTIN TRANSPORT SYSTEM PERMEASE PROTEIN"/>
    <property type="match status" value="1"/>
</dbReference>
<accession>A0A975AXR8</accession>
<dbReference type="EMBL" id="CP060096">
    <property type="protein sequence ID" value="QSZ28410.1"/>
    <property type="molecule type" value="Genomic_DNA"/>
</dbReference>
<feature type="transmembrane region" description="Helical" evidence="8">
    <location>
        <begin position="140"/>
        <end position="164"/>
    </location>
</feature>
<evidence type="ECO:0000256" key="8">
    <source>
        <dbReference type="SAM" id="Phobius"/>
    </source>
</evidence>
<dbReference type="KEGG" id="aaut:ACETAC_08065"/>
<feature type="transmembrane region" description="Helical" evidence="8">
    <location>
        <begin position="184"/>
        <end position="204"/>
    </location>
</feature>
<evidence type="ECO:0000256" key="6">
    <source>
        <dbReference type="ARBA" id="ARBA00022989"/>
    </source>
</evidence>
<feature type="transmembrane region" description="Helical" evidence="8">
    <location>
        <begin position="112"/>
        <end position="133"/>
    </location>
</feature>
<feature type="transmembrane region" description="Helical" evidence="8">
    <location>
        <begin position="302"/>
        <end position="321"/>
    </location>
</feature>
<dbReference type="GO" id="GO:0005886">
    <property type="term" value="C:plasma membrane"/>
    <property type="evidence" value="ECO:0007669"/>
    <property type="project" value="UniProtKB-SubCell"/>
</dbReference>
<dbReference type="Proteomes" id="UP000671913">
    <property type="component" value="Chromosome"/>
</dbReference>
<gene>
    <name evidence="9" type="ORF">ACETAC_08065</name>
</gene>
<keyword evidence="7 8" id="KW-0472">Membrane</keyword>
<protein>
    <submittedName>
        <fullName evidence="9">Iron ABC transporter permease</fullName>
    </submittedName>
</protein>
<evidence type="ECO:0000256" key="2">
    <source>
        <dbReference type="ARBA" id="ARBA00007935"/>
    </source>
</evidence>
<name>A0A975AXR8_9THEO</name>